<sequence>MYNNMSCGCLTANQAMEKALALPPIKALYETFWYENELCIFFAEANVGKSLYAMQMAEYIAQERKVMYLDYELSLSQFRSRYTNDETGVPYQFSDNLFRPSLRIEQVSDDREVEERLFKKIEEGVRMGIKTYVVDNITYLCGKLDQGIEATRIMKRLSAMKHTYGLSLLVIAHTKKRNSKKEIEADDLAGSKRLMNFCDSSFALGKSREDSKTIYLKQIKVRQGENKHGKDNVILYRIVKDDNFPRFVEEGCSEEEKLLKPSKSEDKSILKAKMKILHEEGLSNRAIAKELGIAEGTVRNWLKELEEVVNVSTEPSSMVQEESEAEYVEYEEVA</sequence>
<proteinExistence type="predicted"/>
<dbReference type="Gene3D" id="1.10.10.60">
    <property type="entry name" value="Homeodomain-like"/>
    <property type="match status" value="1"/>
</dbReference>
<name>A0A642KL26_BACFG</name>
<evidence type="ECO:0000313" key="3">
    <source>
        <dbReference type="Proteomes" id="UP000436803"/>
    </source>
</evidence>
<comment type="caution">
    <text evidence="2">The sequence shown here is derived from an EMBL/GenBank/DDBJ whole genome shotgun (WGS) entry which is preliminary data.</text>
</comment>
<protein>
    <submittedName>
        <fullName evidence="2">AAA family ATPase</fullName>
    </submittedName>
</protein>
<dbReference type="AlphaFoldDB" id="A0A642KL26"/>
<evidence type="ECO:0000313" key="2">
    <source>
        <dbReference type="EMBL" id="KAA5170794.1"/>
    </source>
</evidence>
<evidence type="ECO:0000256" key="1">
    <source>
        <dbReference type="SAM" id="MobiDB-lite"/>
    </source>
</evidence>
<gene>
    <name evidence="2" type="ORF">F2Z29_17880</name>
</gene>
<dbReference type="Gene3D" id="3.40.50.300">
    <property type="entry name" value="P-loop containing nucleotide triphosphate hydrolases"/>
    <property type="match status" value="1"/>
</dbReference>
<dbReference type="EMBL" id="VWAW01000016">
    <property type="protein sequence ID" value="KAA5170794.1"/>
    <property type="molecule type" value="Genomic_DNA"/>
</dbReference>
<dbReference type="Proteomes" id="UP000436803">
    <property type="component" value="Unassembled WGS sequence"/>
</dbReference>
<dbReference type="SUPFAM" id="SSF46689">
    <property type="entry name" value="Homeodomain-like"/>
    <property type="match status" value="1"/>
</dbReference>
<organism evidence="2 3">
    <name type="scientific">Bacteroides fragilis</name>
    <dbReference type="NCBI Taxonomy" id="817"/>
    <lineage>
        <taxon>Bacteria</taxon>
        <taxon>Pseudomonadati</taxon>
        <taxon>Bacteroidota</taxon>
        <taxon>Bacteroidia</taxon>
        <taxon>Bacteroidales</taxon>
        <taxon>Bacteroidaceae</taxon>
        <taxon>Bacteroides</taxon>
    </lineage>
</organism>
<dbReference type="Pfam" id="PF13384">
    <property type="entry name" value="HTH_23"/>
    <property type="match status" value="1"/>
</dbReference>
<feature type="region of interest" description="Disordered" evidence="1">
    <location>
        <begin position="314"/>
        <end position="334"/>
    </location>
</feature>
<dbReference type="Pfam" id="PF13481">
    <property type="entry name" value="AAA_25"/>
    <property type="match status" value="1"/>
</dbReference>
<dbReference type="InterPro" id="IPR009057">
    <property type="entry name" value="Homeodomain-like_sf"/>
</dbReference>
<dbReference type="InterPro" id="IPR027417">
    <property type="entry name" value="P-loop_NTPase"/>
</dbReference>
<reference evidence="2 3" key="1">
    <citation type="journal article" date="2019" name="Nat. Med.">
        <title>A library of human gut bacterial isolates paired with longitudinal multiomics data enables mechanistic microbiome research.</title>
        <authorList>
            <person name="Poyet M."/>
            <person name="Groussin M."/>
            <person name="Gibbons S.M."/>
            <person name="Avila-Pacheco J."/>
            <person name="Jiang X."/>
            <person name="Kearney S.M."/>
            <person name="Perrotta A.R."/>
            <person name="Berdy B."/>
            <person name="Zhao S."/>
            <person name="Lieberman T.D."/>
            <person name="Swanson P.K."/>
            <person name="Smith M."/>
            <person name="Roesemann S."/>
            <person name="Alexander J.E."/>
            <person name="Rich S.A."/>
            <person name="Livny J."/>
            <person name="Vlamakis H."/>
            <person name="Clish C."/>
            <person name="Bullock K."/>
            <person name="Deik A."/>
            <person name="Scott J."/>
            <person name="Pierce K.A."/>
            <person name="Xavier R.J."/>
            <person name="Alm E.J."/>
        </authorList>
    </citation>
    <scope>NUCLEOTIDE SEQUENCE [LARGE SCALE GENOMIC DNA]</scope>
    <source>
        <strain evidence="2 3">BIOML-A7</strain>
    </source>
</reference>
<dbReference type="SUPFAM" id="SSF52540">
    <property type="entry name" value="P-loop containing nucleoside triphosphate hydrolases"/>
    <property type="match status" value="1"/>
</dbReference>
<feature type="compositionally biased region" description="Acidic residues" evidence="1">
    <location>
        <begin position="321"/>
        <end position="334"/>
    </location>
</feature>
<accession>A0A642KL26</accession>